<keyword evidence="2" id="KW-0812">Transmembrane</keyword>
<keyword evidence="4" id="KW-1185">Reference proteome</keyword>
<protein>
    <submittedName>
        <fullName evidence="3">Uncharacterized protein</fullName>
    </submittedName>
</protein>
<keyword evidence="2" id="KW-1133">Transmembrane helix</keyword>
<name>A0A7L7STE2_9CAUD</name>
<sequence length="127" mass="14793">MNFLRESKISDYFAFFAAIFITAALLSFGFYKQNIDEKIKQLEDDKTTLIYENKELKKKDNYLSDTYDDWKESAGEKLGYGSIFQLEGIDSVKDTTILTVKDTKYGGEYIIITNSDRSFMQITERKK</sequence>
<accession>A0A7L7STE2</accession>
<organism evidence="3 4">
    <name type="scientific">Enterococcus phage 9183</name>
    <dbReference type="NCBI Taxonomy" id="2763102"/>
    <lineage>
        <taxon>Viruses</taxon>
        <taxon>Duplodnaviria</taxon>
        <taxon>Heunggongvirae</taxon>
        <taxon>Uroviricota</taxon>
        <taxon>Caudoviricetes</taxon>
        <taxon>Andrewesvirinae</taxon>
        <taxon>Denvervirus</taxon>
        <taxon>Denvervirus dv9183</taxon>
    </lineage>
</organism>
<gene>
    <name evidence="3" type="ORF">phi9183_ORF064</name>
</gene>
<proteinExistence type="predicted"/>
<evidence type="ECO:0000313" key="3">
    <source>
        <dbReference type="EMBL" id="QOC57557.1"/>
    </source>
</evidence>
<dbReference type="Proteomes" id="UP000516647">
    <property type="component" value="Segment"/>
</dbReference>
<keyword evidence="1" id="KW-0175">Coiled coil</keyword>
<evidence type="ECO:0000256" key="1">
    <source>
        <dbReference type="SAM" id="Coils"/>
    </source>
</evidence>
<feature type="coiled-coil region" evidence="1">
    <location>
        <begin position="32"/>
        <end position="59"/>
    </location>
</feature>
<evidence type="ECO:0000313" key="4">
    <source>
        <dbReference type="Proteomes" id="UP000516647"/>
    </source>
</evidence>
<keyword evidence="2" id="KW-0472">Membrane</keyword>
<evidence type="ECO:0000256" key="2">
    <source>
        <dbReference type="SAM" id="Phobius"/>
    </source>
</evidence>
<feature type="transmembrane region" description="Helical" evidence="2">
    <location>
        <begin position="12"/>
        <end position="31"/>
    </location>
</feature>
<reference evidence="3 4" key="1">
    <citation type="submission" date="2020-08" db="EMBL/GenBank/DDBJ databases">
        <authorList>
            <person name="Canfield G.S."/>
            <person name="Duerkop B.A."/>
        </authorList>
    </citation>
    <scope>NUCLEOTIDE SEQUENCE [LARGE SCALE GENOMIC DNA]</scope>
</reference>
<dbReference type="EMBL" id="MT939241">
    <property type="protein sequence ID" value="QOC57557.1"/>
    <property type="molecule type" value="Genomic_DNA"/>
</dbReference>